<comment type="caution">
    <text evidence="1">The sequence shown here is derived from an EMBL/GenBank/DDBJ whole genome shotgun (WGS) entry which is preliminary data.</text>
</comment>
<name>A0A2I0HNE4_PUNGR</name>
<accession>A0A2I0HNE4</accession>
<dbReference type="AlphaFoldDB" id="A0A2I0HNE4"/>
<dbReference type="EMBL" id="PGOL01006820">
    <property type="protein sequence ID" value="PKI33249.1"/>
    <property type="molecule type" value="Genomic_DNA"/>
</dbReference>
<keyword evidence="2" id="KW-1185">Reference proteome</keyword>
<organism evidence="1 2">
    <name type="scientific">Punica granatum</name>
    <name type="common">Pomegranate</name>
    <dbReference type="NCBI Taxonomy" id="22663"/>
    <lineage>
        <taxon>Eukaryota</taxon>
        <taxon>Viridiplantae</taxon>
        <taxon>Streptophyta</taxon>
        <taxon>Embryophyta</taxon>
        <taxon>Tracheophyta</taxon>
        <taxon>Spermatophyta</taxon>
        <taxon>Magnoliopsida</taxon>
        <taxon>eudicotyledons</taxon>
        <taxon>Gunneridae</taxon>
        <taxon>Pentapetalae</taxon>
        <taxon>rosids</taxon>
        <taxon>malvids</taxon>
        <taxon>Myrtales</taxon>
        <taxon>Lythraceae</taxon>
        <taxon>Punica</taxon>
    </lineage>
</organism>
<evidence type="ECO:0000313" key="1">
    <source>
        <dbReference type="EMBL" id="PKI33249.1"/>
    </source>
</evidence>
<proteinExistence type="predicted"/>
<dbReference type="Proteomes" id="UP000233551">
    <property type="component" value="Unassembled WGS sequence"/>
</dbReference>
<evidence type="ECO:0000313" key="2">
    <source>
        <dbReference type="Proteomes" id="UP000233551"/>
    </source>
</evidence>
<gene>
    <name evidence="1" type="ORF">CRG98_046360</name>
</gene>
<protein>
    <submittedName>
        <fullName evidence="1">Uncharacterized protein</fullName>
    </submittedName>
</protein>
<sequence>MYEVYEPCGPNTMLPPMLKFRTNFFVGEIQEDGESTLYRGELVGHHDVEGRRGSLNEYRVLLYCRSQL</sequence>
<reference evidence="1 2" key="1">
    <citation type="submission" date="2017-11" db="EMBL/GenBank/DDBJ databases">
        <title>De-novo sequencing of pomegranate (Punica granatum L.) genome.</title>
        <authorList>
            <person name="Akparov Z."/>
            <person name="Amiraslanov A."/>
            <person name="Hajiyeva S."/>
            <person name="Abbasov M."/>
            <person name="Kaur K."/>
            <person name="Hamwieh A."/>
            <person name="Solovyev V."/>
            <person name="Salamov A."/>
            <person name="Braich B."/>
            <person name="Kosarev P."/>
            <person name="Mahmoud A."/>
            <person name="Hajiyev E."/>
            <person name="Babayeva S."/>
            <person name="Izzatullayeva V."/>
            <person name="Mammadov A."/>
            <person name="Mammadov A."/>
            <person name="Sharifova S."/>
            <person name="Ojaghi J."/>
            <person name="Eynullazada K."/>
            <person name="Bayramov B."/>
            <person name="Abdulazimova A."/>
            <person name="Shahmuradov I."/>
        </authorList>
    </citation>
    <scope>NUCLEOTIDE SEQUENCE [LARGE SCALE GENOMIC DNA]</scope>
    <source>
        <strain evidence="2">cv. AG2017</strain>
        <tissue evidence="1">Leaf</tissue>
    </source>
</reference>